<keyword evidence="3" id="KW-1185">Reference proteome</keyword>
<evidence type="ECO:0000313" key="3">
    <source>
        <dbReference type="Proteomes" id="UP000595437"/>
    </source>
</evidence>
<dbReference type="EMBL" id="CP045903">
    <property type="protein sequence ID" value="QQP39649.1"/>
    <property type="molecule type" value="Genomic_DNA"/>
</dbReference>
<proteinExistence type="predicted"/>
<sequence>MKLLTFMQLAETQSEISFEEIMSQLNLKEEEVEFFVIDRKVFYKQKKMEIWDMVT</sequence>
<dbReference type="Proteomes" id="UP000595437">
    <property type="component" value="Chromosome 14"/>
</dbReference>
<reference evidence="3" key="1">
    <citation type="submission" date="2021-01" db="EMBL/GenBank/DDBJ databases">
        <title>Caligus Genome Assembly.</title>
        <authorList>
            <person name="Gallardo-Escarate C."/>
        </authorList>
    </citation>
    <scope>NUCLEOTIDE SEQUENCE [LARGE SCALE GENOMIC DNA]</scope>
</reference>
<dbReference type="OrthoDB" id="10267031at2759"/>
<accession>A0A7T8GXK2</accession>
<keyword evidence="2" id="KW-0396">Initiation factor</keyword>
<gene>
    <name evidence="2" type="ORF">FKW44_020599</name>
</gene>
<evidence type="ECO:0000259" key="1">
    <source>
        <dbReference type="Pfam" id="PF01399"/>
    </source>
</evidence>
<organism evidence="2 3">
    <name type="scientific">Caligus rogercresseyi</name>
    <name type="common">Sea louse</name>
    <dbReference type="NCBI Taxonomy" id="217165"/>
    <lineage>
        <taxon>Eukaryota</taxon>
        <taxon>Metazoa</taxon>
        <taxon>Ecdysozoa</taxon>
        <taxon>Arthropoda</taxon>
        <taxon>Crustacea</taxon>
        <taxon>Multicrustacea</taxon>
        <taxon>Hexanauplia</taxon>
        <taxon>Copepoda</taxon>
        <taxon>Siphonostomatoida</taxon>
        <taxon>Caligidae</taxon>
        <taxon>Caligus</taxon>
    </lineage>
</organism>
<dbReference type="AlphaFoldDB" id="A0A7T8GXK2"/>
<protein>
    <submittedName>
        <fullName evidence="2">Eukaryotic translation initiation factor 3 subunit M</fullName>
    </submittedName>
</protein>
<dbReference type="Pfam" id="PF01399">
    <property type="entry name" value="PCI"/>
    <property type="match status" value="1"/>
</dbReference>
<feature type="domain" description="PCI" evidence="1">
    <location>
        <begin position="1"/>
        <end position="37"/>
    </location>
</feature>
<dbReference type="InterPro" id="IPR000717">
    <property type="entry name" value="PCI_dom"/>
</dbReference>
<keyword evidence="2" id="KW-0648">Protein biosynthesis</keyword>
<dbReference type="GO" id="GO:0003743">
    <property type="term" value="F:translation initiation factor activity"/>
    <property type="evidence" value="ECO:0007669"/>
    <property type="project" value="UniProtKB-KW"/>
</dbReference>
<name>A0A7T8GXK2_CALRO</name>
<evidence type="ECO:0000313" key="2">
    <source>
        <dbReference type="EMBL" id="QQP39649.1"/>
    </source>
</evidence>